<proteinExistence type="predicted"/>
<name>A0A5M3X1S5_9ACTN</name>
<dbReference type="Proteomes" id="UP000331127">
    <property type="component" value="Unassembled WGS sequence"/>
</dbReference>
<dbReference type="EMBL" id="BLAE01000047">
    <property type="protein sequence ID" value="GES13541.1"/>
    <property type="molecule type" value="Genomic_DNA"/>
</dbReference>
<sequence>MLAAPLPARRDMFAAAGVGAIHRAGARQLRHMTTASGGEIQSRWRLHPGYRRGRLREVAMYYDEMSF</sequence>
<reference evidence="1 2" key="1">
    <citation type="submission" date="2019-10" db="EMBL/GenBank/DDBJ databases">
        <title>Whole genome shotgun sequence of Acrocarpospora macrocephala NBRC 16266.</title>
        <authorList>
            <person name="Ichikawa N."/>
            <person name="Kimura A."/>
            <person name="Kitahashi Y."/>
            <person name="Komaki H."/>
            <person name="Oguchi A."/>
        </authorList>
    </citation>
    <scope>NUCLEOTIDE SEQUENCE [LARGE SCALE GENOMIC DNA]</scope>
    <source>
        <strain evidence="1 2">NBRC 16266</strain>
    </source>
</reference>
<gene>
    <name evidence="1" type="ORF">Amac_071380</name>
</gene>
<organism evidence="1 2">
    <name type="scientific">Acrocarpospora macrocephala</name>
    <dbReference type="NCBI Taxonomy" id="150177"/>
    <lineage>
        <taxon>Bacteria</taxon>
        <taxon>Bacillati</taxon>
        <taxon>Actinomycetota</taxon>
        <taxon>Actinomycetes</taxon>
        <taxon>Streptosporangiales</taxon>
        <taxon>Streptosporangiaceae</taxon>
        <taxon>Acrocarpospora</taxon>
    </lineage>
</organism>
<protein>
    <submittedName>
        <fullName evidence="1">Uncharacterized protein</fullName>
    </submittedName>
</protein>
<dbReference type="AlphaFoldDB" id="A0A5M3X1S5"/>
<evidence type="ECO:0000313" key="2">
    <source>
        <dbReference type="Proteomes" id="UP000331127"/>
    </source>
</evidence>
<keyword evidence="2" id="KW-1185">Reference proteome</keyword>
<accession>A0A5M3X1S5</accession>
<comment type="caution">
    <text evidence="1">The sequence shown here is derived from an EMBL/GenBank/DDBJ whole genome shotgun (WGS) entry which is preliminary data.</text>
</comment>
<evidence type="ECO:0000313" key="1">
    <source>
        <dbReference type="EMBL" id="GES13541.1"/>
    </source>
</evidence>